<dbReference type="SMART" id="SM00367">
    <property type="entry name" value="LRR_CC"/>
    <property type="match status" value="4"/>
</dbReference>
<protein>
    <submittedName>
        <fullName evidence="1">Uncharacterized protein</fullName>
    </submittedName>
</protein>
<dbReference type="PhylomeDB" id="A7T4Q7"/>
<organism evidence="1 2">
    <name type="scientific">Nematostella vectensis</name>
    <name type="common">Starlet sea anemone</name>
    <dbReference type="NCBI Taxonomy" id="45351"/>
    <lineage>
        <taxon>Eukaryota</taxon>
        <taxon>Metazoa</taxon>
        <taxon>Cnidaria</taxon>
        <taxon>Anthozoa</taxon>
        <taxon>Hexacorallia</taxon>
        <taxon>Actiniaria</taxon>
        <taxon>Edwardsiidae</taxon>
        <taxon>Nematostella</taxon>
    </lineage>
</organism>
<sequence length="253" mass="28731">ITDVGLKYVGMRCQNLKIINISECFSLTDAGFLELTQNCSNIEALTFVQPPKTEACGPAITDAGLQSLAPCFQLKKLVISYLDEVTHDFINHLGQNINLQTFIVRACPGFTDEGVKCTLRFFKDLEHLDLSGCLNITDMCTEHIMTYYGSVTTTRPRLTIVLGGTQVTEEYAHALQTRCHGCKILMDDLSNEMLRTDRDPYFGMRDFYPEFDEDDDDDENEFEGDMANGDDHFYEDFLEAEDPAMLNDYENWS</sequence>
<gene>
    <name evidence="1" type="ORF">NEMVEDRAFT_v1g222309</name>
</gene>
<dbReference type="SUPFAM" id="SSF52047">
    <property type="entry name" value="RNI-like"/>
    <property type="match status" value="1"/>
</dbReference>
<dbReference type="GO" id="GO:0031146">
    <property type="term" value="P:SCF-dependent proteasomal ubiquitin-dependent protein catabolic process"/>
    <property type="evidence" value="ECO:0000318"/>
    <property type="project" value="GO_Central"/>
</dbReference>
<evidence type="ECO:0000313" key="1">
    <source>
        <dbReference type="EMBL" id="EDO29057.1"/>
    </source>
</evidence>
<evidence type="ECO:0000313" key="2">
    <source>
        <dbReference type="Proteomes" id="UP000001593"/>
    </source>
</evidence>
<dbReference type="AlphaFoldDB" id="A7T4Q7"/>
<dbReference type="InParanoid" id="A7T4Q7"/>
<feature type="non-terminal residue" evidence="1">
    <location>
        <position position="253"/>
    </location>
</feature>
<dbReference type="Proteomes" id="UP000001593">
    <property type="component" value="Unassembled WGS sequence"/>
</dbReference>
<keyword evidence="2" id="KW-1185">Reference proteome</keyword>
<dbReference type="InterPro" id="IPR006553">
    <property type="entry name" value="Leu-rich_rpt_Cys-con_subtyp"/>
</dbReference>
<dbReference type="PANTHER" id="PTHR13318:SF247">
    <property type="entry name" value="GH16156P"/>
    <property type="match status" value="1"/>
</dbReference>
<dbReference type="eggNOG" id="KOG1947">
    <property type="taxonomic scope" value="Eukaryota"/>
</dbReference>
<dbReference type="PANTHER" id="PTHR13318">
    <property type="entry name" value="PARTNER OF PAIRED, ISOFORM B-RELATED"/>
    <property type="match status" value="1"/>
</dbReference>
<reference evidence="1 2" key="1">
    <citation type="journal article" date="2007" name="Science">
        <title>Sea anemone genome reveals ancestral eumetazoan gene repertoire and genomic organization.</title>
        <authorList>
            <person name="Putnam N.H."/>
            <person name="Srivastava M."/>
            <person name="Hellsten U."/>
            <person name="Dirks B."/>
            <person name="Chapman J."/>
            <person name="Salamov A."/>
            <person name="Terry A."/>
            <person name="Shapiro H."/>
            <person name="Lindquist E."/>
            <person name="Kapitonov V.V."/>
            <person name="Jurka J."/>
            <person name="Genikhovich G."/>
            <person name="Grigoriev I.V."/>
            <person name="Lucas S.M."/>
            <person name="Steele R.E."/>
            <person name="Finnerty J.R."/>
            <person name="Technau U."/>
            <person name="Martindale M.Q."/>
            <person name="Rokhsar D.S."/>
        </authorList>
    </citation>
    <scope>NUCLEOTIDE SEQUENCE [LARGE SCALE GENOMIC DNA]</scope>
    <source>
        <strain evidence="2">CH2 X CH6</strain>
    </source>
</reference>
<dbReference type="Gene3D" id="3.80.10.10">
    <property type="entry name" value="Ribonuclease Inhibitor"/>
    <property type="match status" value="2"/>
</dbReference>
<accession>A7T4Q7</accession>
<dbReference type="EMBL" id="DS470934">
    <property type="protein sequence ID" value="EDO29057.1"/>
    <property type="molecule type" value="Genomic_DNA"/>
</dbReference>
<proteinExistence type="predicted"/>
<dbReference type="GO" id="GO:0019005">
    <property type="term" value="C:SCF ubiquitin ligase complex"/>
    <property type="evidence" value="ECO:0000318"/>
    <property type="project" value="GO_Central"/>
</dbReference>
<dbReference type="InterPro" id="IPR032675">
    <property type="entry name" value="LRR_dom_sf"/>
</dbReference>
<name>A7T4Q7_NEMVE</name>
<dbReference type="HOGENOM" id="CLU_1100789_0_0_1"/>